<dbReference type="InterPro" id="IPR012486">
    <property type="entry name" value="Far11/STRP_N"/>
</dbReference>
<feature type="domain" description="Far11/STRP N-terminal" evidence="2">
    <location>
        <begin position="119"/>
        <end position="407"/>
    </location>
</feature>
<feature type="domain" description="Far11/STRP C-terminal" evidence="3">
    <location>
        <begin position="489"/>
        <end position="989"/>
    </location>
</feature>
<evidence type="ECO:0000256" key="1">
    <source>
        <dbReference type="SAM" id="MobiDB-lite"/>
    </source>
</evidence>
<evidence type="ECO:0000259" key="2">
    <source>
        <dbReference type="SMART" id="SM01292"/>
    </source>
</evidence>
<dbReference type="SMART" id="SM01292">
    <property type="entry name" value="N1221"/>
    <property type="match status" value="1"/>
</dbReference>
<dbReference type="InterPro" id="IPR021819">
    <property type="entry name" value="Far11/STRP_C"/>
</dbReference>
<dbReference type="AlphaFoldDB" id="A0A1B9IXW8"/>
<dbReference type="EMBL" id="KI669459">
    <property type="protein sequence ID" value="OCF60376.1"/>
    <property type="molecule type" value="Genomic_DNA"/>
</dbReference>
<protein>
    <recommendedName>
        <fullName evidence="6">Cell cycle arrest in response to pheromone-related protein</fullName>
    </recommendedName>
</protein>
<evidence type="ECO:0000259" key="3">
    <source>
        <dbReference type="SMART" id="SM01293"/>
    </source>
</evidence>
<dbReference type="PANTHER" id="PTHR13239:SF4">
    <property type="entry name" value="AT25231P"/>
    <property type="match status" value="1"/>
</dbReference>
<keyword evidence="5" id="KW-1185">Reference proteome</keyword>
<feature type="compositionally biased region" description="Acidic residues" evidence="1">
    <location>
        <begin position="1229"/>
        <end position="1239"/>
    </location>
</feature>
<dbReference type="PANTHER" id="PTHR13239">
    <property type="entry name" value="PROTEIN REQUIRED FOR HYPHAL ANASTOMOSIS HAM-2"/>
    <property type="match status" value="1"/>
</dbReference>
<feature type="region of interest" description="Disordered" evidence="1">
    <location>
        <begin position="1023"/>
        <end position="1044"/>
    </location>
</feature>
<dbReference type="GO" id="GO:0007010">
    <property type="term" value="P:cytoskeleton organization"/>
    <property type="evidence" value="ECO:0007669"/>
    <property type="project" value="TreeGrafter"/>
</dbReference>
<feature type="compositionally biased region" description="Basic and acidic residues" evidence="1">
    <location>
        <begin position="1218"/>
        <end position="1228"/>
    </location>
</feature>
<feature type="region of interest" description="Disordered" evidence="1">
    <location>
        <begin position="938"/>
        <end position="973"/>
    </location>
</feature>
<feature type="compositionally biased region" description="Pro residues" evidence="1">
    <location>
        <begin position="446"/>
        <end position="457"/>
    </location>
</feature>
<dbReference type="OrthoDB" id="18234at2759"/>
<feature type="compositionally biased region" description="Polar residues" evidence="1">
    <location>
        <begin position="751"/>
        <end position="767"/>
    </location>
</feature>
<evidence type="ECO:0008006" key="6">
    <source>
        <dbReference type="Google" id="ProtNLM"/>
    </source>
</evidence>
<feature type="compositionally biased region" description="Acidic residues" evidence="1">
    <location>
        <begin position="1106"/>
        <end position="1124"/>
    </location>
</feature>
<reference evidence="4 5" key="1">
    <citation type="submission" date="2013-07" db="EMBL/GenBank/DDBJ databases">
        <title>The Genome Sequence of Kwoniella mangroviensis CBS10435.</title>
        <authorList>
            <consortium name="The Broad Institute Genome Sequencing Platform"/>
            <person name="Cuomo C."/>
            <person name="Litvintseva A."/>
            <person name="Chen Y."/>
            <person name="Heitman J."/>
            <person name="Sun S."/>
            <person name="Springer D."/>
            <person name="Dromer F."/>
            <person name="Young S.K."/>
            <person name="Zeng Q."/>
            <person name="Gargeya S."/>
            <person name="Fitzgerald M."/>
            <person name="Abouelleil A."/>
            <person name="Alvarado L."/>
            <person name="Berlin A.M."/>
            <person name="Chapman S.B."/>
            <person name="Dewar J."/>
            <person name="Goldberg J."/>
            <person name="Griggs A."/>
            <person name="Gujja S."/>
            <person name="Hansen M."/>
            <person name="Howarth C."/>
            <person name="Imamovic A."/>
            <person name="Larimer J."/>
            <person name="McCowan C."/>
            <person name="Murphy C."/>
            <person name="Pearson M."/>
            <person name="Priest M."/>
            <person name="Roberts A."/>
            <person name="Saif S."/>
            <person name="Shea T."/>
            <person name="Sykes S."/>
            <person name="Wortman J."/>
            <person name="Nusbaum C."/>
            <person name="Birren B."/>
        </authorList>
    </citation>
    <scope>NUCLEOTIDE SEQUENCE [LARGE SCALE GENOMIC DNA]</scope>
    <source>
        <strain evidence="4 5">CBS 10435</strain>
    </source>
</reference>
<dbReference type="Pfam" id="PF11882">
    <property type="entry name" value="DUF3402"/>
    <property type="match status" value="1"/>
</dbReference>
<reference evidence="5" key="2">
    <citation type="submission" date="2013-12" db="EMBL/GenBank/DDBJ databases">
        <title>Evolution of pathogenesis and genome organization in the Tremellales.</title>
        <authorList>
            <person name="Cuomo C."/>
            <person name="Litvintseva A."/>
            <person name="Heitman J."/>
            <person name="Chen Y."/>
            <person name="Sun S."/>
            <person name="Springer D."/>
            <person name="Dromer F."/>
            <person name="Young S."/>
            <person name="Zeng Q."/>
            <person name="Chapman S."/>
            <person name="Gujja S."/>
            <person name="Saif S."/>
            <person name="Birren B."/>
        </authorList>
    </citation>
    <scope>NUCLEOTIDE SEQUENCE [LARGE SCALE GENOMIC DNA]</scope>
    <source>
        <strain evidence="5">CBS 10435</strain>
    </source>
</reference>
<evidence type="ECO:0000313" key="4">
    <source>
        <dbReference type="EMBL" id="OCF60376.1"/>
    </source>
</evidence>
<proteinExistence type="predicted"/>
<feature type="region of interest" description="Disordered" evidence="1">
    <location>
        <begin position="739"/>
        <end position="767"/>
    </location>
</feature>
<feature type="region of interest" description="Disordered" evidence="1">
    <location>
        <begin position="409"/>
        <end position="470"/>
    </location>
</feature>
<dbReference type="Proteomes" id="UP000092583">
    <property type="component" value="Unassembled WGS sequence"/>
</dbReference>
<dbReference type="GO" id="GO:0005829">
    <property type="term" value="C:cytosol"/>
    <property type="evidence" value="ECO:0007669"/>
    <property type="project" value="TreeGrafter"/>
</dbReference>
<dbReference type="SMART" id="SM01293">
    <property type="entry name" value="DUF3402"/>
    <property type="match status" value="1"/>
</dbReference>
<dbReference type="Pfam" id="PF07923">
    <property type="entry name" value="N1221"/>
    <property type="match status" value="1"/>
</dbReference>
<feature type="compositionally biased region" description="Polar residues" evidence="1">
    <location>
        <begin position="421"/>
        <end position="437"/>
    </location>
</feature>
<accession>A0A1B9IXW8</accession>
<feature type="region of interest" description="Disordered" evidence="1">
    <location>
        <begin position="248"/>
        <end position="268"/>
    </location>
</feature>
<feature type="region of interest" description="Disordered" evidence="1">
    <location>
        <begin position="1060"/>
        <end position="1239"/>
    </location>
</feature>
<feature type="compositionally biased region" description="Gly residues" evidence="1">
    <location>
        <begin position="29"/>
        <end position="41"/>
    </location>
</feature>
<dbReference type="InterPro" id="IPR040185">
    <property type="entry name" value="Far11/STRP"/>
</dbReference>
<evidence type="ECO:0000313" key="5">
    <source>
        <dbReference type="Proteomes" id="UP000092583"/>
    </source>
</evidence>
<feature type="region of interest" description="Disordered" evidence="1">
    <location>
        <begin position="1"/>
        <end position="74"/>
    </location>
</feature>
<sequence>MTNSRPVFGGMFDMMRRNAPSQQQAPGEGNVGQGQEQGQGQGQPQQAGVGRGVGQGPDQARGGPGQPAPPILTRPRAPALLPLKRDGFEDNVGGAPSGQDSITLGQLKAHAAAMERKHKTQLFDYRYDDTDTLMNELQEFYPYVEMAHIAKQPEKFKGSFDGDWTEAPLKKRKEYIELQLEYLESPVHDTRRAAQGRLLYLLQGTFAETTSPEMQLHWVIENAKAIRAVDGVSTIVVGLTDAARKYTASADDKPQSSSAPPGTVPAQVDPYDDRSAELMDLLGMLYFIVEVFRTDEAFGDELMAMSPPLPLVLFQMVASLKDRLPKGYPVKKVLLLLWKTLLACLGGMKEVSKARALSRELAGLPVENKNFTKATPVDISTWRRDTAVKYPTFAPPPSVVAGVSNDKLAEGNKPIPARPNYHSTEIPVSQPRQQSTCASATSAPLPGTPAPSPPPSPRPKKQQYQTDPTRPFVFPYSRASAIAPTSLVPFAISEADKLYHRHEYISLGLYQLWQTREECMREERGLGKSGLIGFTTSKWDEDEDEESEEAMRREWKYEEEEMDAISQGNKEDARLAREKKAAARRLHRVDIIYKNTLPIQQSCVIVLLKLLLATVTSPGATGVNLATGMPQGVASPTQEVPPAEENVPPRTKEEIDIARHREITSKAVSAILLLLLKWFKASHILKFHYFAQLLFDSNCALLVLKMFGLTDLLNIVQTKNEVEDSNFFRYCHLNCSKSPPSPEDDLLLRQPTKQSPPLASNADTLQNNVPGATEGEVELISEYSWRNFFSTINFLKILQKITKHRSHRTYMLTTYKSSQILKRMLKVNHPMLQLQILKLIKSQMPWCGRKWRQTNMKVITSIYLNCRPELRDDWLAGTDQDNELEDALPQEYALRSLVQFYNKRHYSAHLASLPSPEPSHKRSNSTSAVTLEDPALHHVHGHVPHGAPHPRTASTGESDVFPPRKSLNHTGAELPYNPDGMIEFWLHEYEDVLGEVFGGDIMEHSNEVWDEFGLSHPINTNANLRSESNPNENDDEIIVGPHAADRDDRAWNRLTEIMRSGAGTGDRQDEEISDSESVVSVGELGEDARLGGATFDIDTGKNSDQDRDEDQDEKQRDEDEDEERERDKERNLSIGGPGGRVRRKSGAGENTWEHMSPTLALLPRSPAERRRSSSGGGGSPLRPVIPGKPHEVILGLGEDVFDDEDEIDTRGPMPIRSNTRDLEEREGGAVDEVEYTYGE</sequence>
<gene>
    <name evidence="4" type="ORF">L486_00009</name>
</gene>
<organism evidence="4 5">
    <name type="scientific">Kwoniella mangroviensis CBS 10435</name>
    <dbReference type="NCBI Taxonomy" id="1331196"/>
    <lineage>
        <taxon>Eukaryota</taxon>
        <taxon>Fungi</taxon>
        <taxon>Dikarya</taxon>
        <taxon>Basidiomycota</taxon>
        <taxon>Agaricomycotina</taxon>
        <taxon>Tremellomycetes</taxon>
        <taxon>Tremellales</taxon>
        <taxon>Cryptococcaceae</taxon>
        <taxon>Kwoniella</taxon>
    </lineage>
</organism>
<name>A0A1B9IXW8_9TREE</name>
<dbReference type="STRING" id="1331196.A0A1B9IXW8"/>